<gene>
    <name evidence="1" type="ORF">L6452_13300</name>
</gene>
<dbReference type="Proteomes" id="UP001055879">
    <property type="component" value="Linkage Group LG04"/>
</dbReference>
<keyword evidence="2" id="KW-1185">Reference proteome</keyword>
<protein>
    <submittedName>
        <fullName evidence="1">Uncharacterized protein</fullName>
    </submittedName>
</protein>
<proteinExistence type="predicted"/>
<name>A0ACB9CHW1_ARCLA</name>
<dbReference type="EMBL" id="CM042050">
    <property type="protein sequence ID" value="KAI3733843.1"/>
    <property type="molecule type" value="Genomic_DNA"/>
</dbReference>
<sequence>MAPSAVEPEASVQRKMVVLPSSEPEPVCFADIATPISLDWNSPTVGKKVGATPISQDWNSPTLGKKVDIASTKESDAAHSDKVMDESCKENDVTFCAGRIDKGKQVLADMTEEVIREVAHESNNDHSSYKGADNATFVCSNVIDGWTDVLNDDEKRRSTDSPRRHFLSTEVTL</sequence>
<evidence type="ECO:0000313" key="2">
    <source>
        <dbReference type="Proteomes" id="UP001055879"/>
    </source>
</evidence>
<reference evidence="2" key="1">
    <citation type="journal article" date="2022" name="Mol. Ecol. Resour.">
        <title>The genomes of chicory, endive, great burdock and yacon provide insights into Asteraceae palaeo-polyploidization history and plant inulin production.</title>
        <authorList>
            <person name="Fan W."/>
            <person name="Wang S."/>
            <person name="Wang H."/>
            <person name="Wang A."/>
            <person name="Jiang F."/>
            <person name="Liu H."/>
            <person name="Zhao H."/>
            <person name="Xu D."/>
            <person name="Zhang Y."/>
        </authorList>
    </citation>
    <scope>NUCLEOTIDE SEQUENCE [LARGE SCALE GENOMIC DNA]</scope>
    <source>
        <strain evidence="2">cv. Niubang</strain>
    </source>
</reference>
<evidence type="ECO:0000313" key="1">
    <source>
        <dbReference type="EMBL" id="KAI3733843.1"/>
    </source>
</evidence>
<organism evidence="1 2">
    <name type="scientific">Arctium lappa</name>
    <name type="common">Greater burdock</name>
    <name type="synonym">Lappa major</name>
    <dbReference type="NCBI Taxonomy" id="4217"/>
    <lineage>
        <taxon>Eukaryota</taxon>
        <taxon>Viridiplantae</taxon>
        <taxon>Streptophyta</taxon>
        <taxon>Embryophyta</taxon>
        <taxon>Tracheophyta</taxon>
        <taxon>Spermatophyta</taxon>
        <taxon>Magnoliopsida</taxon>
        <taxon>eudicotyledons</taxon>
        <taxon>Gunneridae</taxon>
        <taxon>Pentapetalae</taxon>
        <taxon>asterids</taxon>
        <taxon>campanulids</taxon>
        <taxon>Asterales</taxon>
        <taxon>Asteraceae</taxon>
        <taxon>Carduoideae</taxon>
        <taxon>Cardueae</taxon>
        <taxon>Arctiinae</taxon>
        <taxon>Arctium</taxon>
    </lineage>
</organism>
<accession>A0ACB9CHW1</accession>
<comment type="caution">
    <text evidence="1">The sequence shown here is derived from an EMBL/GenBank/DDBJ whole genome shotgun (WGS) entry which is preliminary data.</text>
</comment>
<reference evidence="1 2" key="2">
    <citation type="journal article" date="2022" name="Mol. Ecol. Resour.">
        <title>The genomes of chicory, endive, great burdock and yacon provide insights into Asteraceae paleo-polyploidization history and plant inulin production.</title>
        <authorList>
            <person name="Fan W."/>
            <person name="Wang S."/>
            <person name="Wang H."/>
            <person name="Wang A."/>
            <person name="Jiang F."/>
            <person name="Liu H."/>
            <person name="Zhao H."/>
            <person name="Xu D."/>
            <person name="Zhang Y."/>
        </authorList>
    </citation>
    <scope>NUCLEOTIDE SEQUENCE [LARGE SCALE GENOMIC DNA]</scope>
    <source>
        <strain evidence="2">cv. Niubang</strain>
    </source>
</reference>